<evidence type="ECO:0000313" key="4">
    <source>
        <dbReference type="Proteomes" id="UP000276232"/>
    </source>
</evidence>
<feature type="transmembrane region" description="Helical" evidence="2">
    <location>
        <begin position="20"/>
        <end position="40"/>
    </location>
</feature>
<comment type="caution">
    <text evidence="3">The sequence shown here is derived from an EMBL/GenBank/DDBJ whole genome shotgun (WGS) entry which is preliminary data.</text>
</comment>
<keyword evidence="2" id="KW-1133">Transmembrane helix</keyword>
<evidence type="ECO:0000256" key="2">
    <source>
        <dbReference type="SAM" id="Phobius"/>
    </source>
</evidence>
<gene>
    <name evidence="3" type="ORF">EDC03_0518</name>
</gene>
<evidence type="ECO:0000313" key="3">
    <source>
        <dbReference type="EMBL" id="ROP45906.1"/>
    </source>
</evidence>
<feature type="transmembrane region" description="Helical" evidence="2">
    <location>
        <begin position="60"/>
        <end position="80"/>
    </location>
</feature>
<proteinExistence type="predicted"/>
<protein>
    <submittedName>
        <fullName evidence="3">Uncharacterized protein</fullName>
    </submittedName>
</protein>
<keyword evidence="2" id="KW-0812">Transmembrane</keyword>
<accession>A0A3N1HU17</accession>
<organism evidence="3 4">
    <name type="scientific">Pseudokineococcus lusitanus</name>
    <dbReference type="NCBI Taxonomy" id="763993"/>
    <lineage>
        <taxon>Bacteria</taxon>
        <taxon>Bacillati</taxon>
        <taxon>Actinomycetota</taxon>
        <taxon>Actinomycetes</taxon>
        <taxon>Kineosporiales</taxon>
        <taxon>Kineosporiaceae</taxon>
        <taxon>Pseudokineococcus</taxon>
    </lineage>
</organism>
<dbReference type="RefSeq" id="WP_123378577.1">
    <property type="nucleotide sequence ID" value="NZ_RJKN01000001.1"/>
</dbReference>
<evidence type="ECO:0000256" key="1">
    <source>
        <dbReference type="SAM" id="MobiDB-lite"/>
    </source>
</evidence>
<keyword evidence="2" id="KW-0472">Membrane</keyword>
<name>A0A3N1HU17_9ACTN</name>
<dbReference type="InParanoid" id="A0A3N1HU17"/>
<dbReference type="Proteomes" id="UP000276232">
    <property type="component" value="Unassembled WGS sequence"/>
</dbReference>
<keyword evidence="4" id="KW-1185">Reference proteome</keyword>
<dbReference type="EMBL" id="RJKN01000001">
    <property type="protein sequence ID" value="ROP45906.1"/>
    <property type="molecule type" value="Genomic_DNA"/>
</dbReference>
<dbReference type="AlphaFoldDB" id="A0A3N1HU17"/>
<sequence length="193" mass="19926">MPSTSTTTPRSTVVRTLHDAGLAVWFGGSLMGAVGLNGASRRVGDPTDRLPVATEGWARWAPVQAAAIGAHLLGGAVILYRNRGRVAAQQGVRANTNAKLVLTGAALLAAARTGALGARTAAVGPVPTRDGVVPLPSTPGDVATLLQQLRVWQWVTPALTGALVALTAQQGEQQKPEEQSRGLVRTALGRRHG</sequence>
<reference evidence="3 4" key="1">
    <citation type="journal article" date="2015" name="Stand. Genomic Sci.">
        <title>Genomic Encyclopedia of Bacterial and Archaeal Type Strains, Phase III: the genomes of soil and plant-associated and newly described type strains.</title>
        <authorList>
            <person name="Whitman W.B."/>
            <person name="Woyke T."/>
            <person name="Klenk H.P."/>
            <person name="Zhou Y."/>
            <person name="Lilburn T.G."/>
            <person name="Beck B.J."/>
            <person name="De Vos P."/>
            <person name="Vandamme P."/>
            <person name="Eisen J.A."/>
            <person name="Garrity G."/>
            <person name="Hugenholtz P."/>
            <person name="Kyrpides N.C."/>
        </authorList>
    </citation>
    <scope>NUCLEOTIDE SEQUENCE [LARGE SCALE GENOMIC DNA]</scope>
    <source>
        <strain evidence="3 4">CECT 7306</strain>
    </source>
</reference>
<feature type="region of interest" description="Disordered" evidence="1">
    <location>
        <begin position="170"/>
        <end position="193"/>
    </location>
</feature>
<dbReference type="OrthoDB" id="5181921at2"/>